<proteinExistence type="predicted"/>
<organism evidence="1 2">
    <name type="scientific">Araneus ventricosus</name>
    <name type="common">Orbweaver spider</name>
    <name type="synonym">Epeira ventricosa</name>
    <dbReference type="NCBI Taxonomy" id="182803"/>
    <lineage>
        <taxon>Eukaryota</taxon>
        <taxon>Metazoa</taxon>
        <taxon>Ecdysozoa</taxon>
        <taxon>Arthropoda</taxon>
        <taxon>Chelicerata</taxon>
        <taxon>Arachnida</taxon>
        <taxon>Araneae</taxon>
        <taxon>Araneomorphae</taxon>
        <taxon>Entelegynae</taxon>
        <taxon>Araneoidea</taxon>
        <taxon>Araneidae</taxon>
        <taxon>Araneus</taxon>
    </lineage>
</organism>
<evidence type="ECO:0000313" key="1">
    <source>
        <dbReference type="EMBL" id="GBL75069.1"/>
    </source>
</evidence>
<sequence length="109" mass="12450">MPNKSSNHKHVLSFQSNHWKGSQRNDFFCRLRPGRSPTADLGTVLSHTSGLCNAGSFLRLFYDLLRLPLRCLRDFVGDPFCGKIEKGETSQYPQCQQRCKHCRNAPLLL</sequence>
<dbReference type="Proteomes" id="UP000499080">
    <property type="component" value="Unassembled WGS sequence"/>
</dbReference>
<dbReference type="AlphaFoldDB" id="A0A4Y2A6L3"/>
<accession>A0A4Y2A6L3</accession>
<name>A0A4Y2A6L3_ARAVE</name>
<keyword evidence="2" id="KW-1185">Reference proteome</keyword>
<protein>
    <submittedName>
        <fullName evidence="1">Uncharacterized protein</fullName>
    </submittedName>
</protein>
<reference evidence="1 2" key="1">
    <citation type="journal article" date="2019" name="Sci. Rep.">
        <title>Orb-weaving spider Araneus ventricosus genome elucidates the spidroin gene catalogue.</title>
        <authorList>
            <person name="Kono N."/>
            <person name="Nakamura H."/>
            <person name="Ohtoshi R."/>
            <person name="Moran D.A.P."/>
            <person name="Shinohara A."/>
            <person name="Yoshida Y."/>
            <person name="Fujiwara M."/>
            <person name="Mori M."/>
            <person name="Tomita M."/>
            <person name="Arakawa K."/>
        </authorList>
    </citation>
    <scope>NUCLEOTIDE SEQUENCE [LARGE SCALE GENOMIC DNA]</scope>
</reference>
<gene>
    <name evidence="1" type="ORF">AVEN_239438_1</name>
</gene>
<dbReference type="EMBL" id="BGPR01155368">
    <property type="protein sequence ID" value="GBL75069.1"/>
    <property type="molecule type" value="Genomic_DNA"/>
</dbReference>
<comment type="caution">
    <text evidence="1">The sequence shown here is derived from an EMBL/GenBank/DDBJ whole genome shotgun (WGS) entry which is preliminary data.</text>
</comment>
<evidence type="ECO:0000313" key="2">
    <source>
        <dbReference type="Proteomes" id="UP000499080"/>
    </source>
</evidence>